<comment type="caution">
    <text evidence="3">The sequence shown here is derived from an EMBL/GenBank/DDBJ whole genome shotgun (WGS) entry which is preliminary data.</text>
</comment>
<dbReference type="Gene3D" id="3.30.200.20">
    <property type="entry name" value="Phosphorylase Kinase, domain 1"/>
    <property type="match status" value="1"/>
</dbReference>
<dbReference type="InterPro" id="IPR001245">
    <property type="entry name" value="Ser-Thr/Tyr_kinase_cat_dom"/>
</dbReference>
<evidence type="ECO:0000256" key="1">
    <source>
        <dbReference type="SAM" id="MobiDB-lite"/>
    </source>
</evidence>
<dbReference type="GO" id="GO:0038062">
    <property type="term" value="F:protein tyrosine kinase collagen receptor activity"/>
    <property type="evidence" value="ECO:0007669"/>
    <property type="project" value="TreeGrafter"/>
</dbReference>
<feature type="non-terminal residue" evidence="3">
    <location>
        <position position="531"/>
    </location>
</feature>
<proteinExistence type="predicted"/>
<evidence type="ECO:0000313" key="3">
    <source>
        <dbReference type="EMBL" id="CAI7990954.1"/>
    </source>
</evidence>
<dbReference type="InterPro" id="IPR008266">
    <property type="entry name" value="Tyr_kinase_AS"/>
</dbReference>
<dbReference type="GO" id="GO:0005518">
    <property type="term" value="F:collagen binding"/>
    <property type="evidence" value="ECO:0007669"/>
    <property type="project" value="TreeGrafter"/>
</dbReference>
<feature type="compositionally biased region" description="Polar residues" evidence="1">
    <location>
        <begin position="123"/>
        <end position="146"/>
    </location>
</feature>
<dbReference type="InterPro" id="IPR000719">
    <property type="entry name" value="Prot_kinase_dom"/>
</dbReference>
<evidence type="ECO:0000313" key="4">
    <source>
        <dbReference type="Proteomes" id="UP001174909"/>
    </source>
</evidence>
<keyword evidence="3" id="KW-0808">Transferase</keyword>
<dbReference type="Gene3D" id="1.10.510.10">
    <property type="entry name" value="Transferase(Phosphotransferase) domain 1"/>
    <property type="match status" value="1"/>
</dbReference>
<dbReference type="SMART" id="SM00219">
    <property type="entry name" value="TyrKc"/>
    <property type="match status" value="1"/>
</dbReference>
<reference evidence="3" key="1">
    <citation type="submission" date="2023-03" db="EMBL/GenBank/DDBJ databases">
        <authorList>
            <person name="Steffen K."/>
            <person name="Cardenas P."/>
        </authorList>
    </citation>
    <scope>NUCLEOTIDE SEQUENCE</scope>
</reference>
<dbReference type="InterPro" id="IPR020635">
    <property type="entry name" value="Tyr_kinase_cat_dom"/>
</dbReference>
<dbReference type="InterPro" id="IPR011009">
    <property type="entry name" value="Kinase-like_dom_sf"/>
</dbReference>
<dbReference type="SUPFAM" id="SSF56112">
    <property type="entry name" value="Protein kinase-like (PK-like)"/>
    <property type="match status" value="1"/>
</dbReference>
<keyword evidence="3" id="KW-0675">Receptor</keyword>
<feature type="region of interest" description="Disordered" evidence="1">
    <location>
        <begin position="123"/>
        <end position="164"/>
    </location>
</feature>
<dbReference type="EMBL" id="CASHTH010000094">
    <property type="protein sequence ID" value="CAI7990954.1"/>
    <property type="molecule type" value="Genomic_DNA"/>
</dbReference>
<keyword evidence="4" id="KW-1185">Reference proteome</keyword>
<dbReference type="Pfam" id="PF07714">
    <property type="entry name" value="PK_Tyr_Ser-Thr"/>
    <property type="match status" value="1"/>
</dbReference>
<dbReference type="GO" id="GO:0005886">
    <property type="term" value="C:plasma membrane"/>
    <property type="evidence" value="ECO:0007669"/>
    <property type="project" value="TreeGrafter"/>
</dbReference>
<accession>A0AA35QTY5</accession>
<dbReference type="PRINTS" id="PR00109">
    <property type="entry name" value="TYRKINASE"/>
</dbReference>
<dbReference type="PANTHER" id="PTHR24416:SF634">
    <property type="entry name" value="DISCOIDIN DOMAIN-CONTAINING RECEPTOR TYROSINE KINASE B"/>
    <property type="match status" value="1"/>
</dbReference>
<dbReference type="GO" id="GO:0043235">
    <property type="term" value="C:receptor complex"/>
    <property type="evidence" value="ECO:0007669"/>
    <property type="project" value="TreeGrafter"/>
</dbReference>
<sequence>GLDHTRDGEVTRDKIYGEGLETNTVKSASEIIQSAAYACIQINSDEPPATQGGLDHTRDGELTRDKIYSEGLETNTTKLTASDDQVFTGMYNVVAPLTPPVRSASEIIELAAYACIQVNSDKTTATQGDGKQKAQPQRQSSAQGTETVHADLGDATEGEPVERPRMYTDIKVREVPAVPIKSSNLQEYLDTQSALNISIYSESINPSDFTRNRMKGGGNDPQYLGPIYTVASSLPEIYQDPAEVTSENITEKTKLGDGQFGEVVLANTNGLSLKSMGLSKTDNNPNISVTVAAKKLQSNPSQTQREAFEKEAQFMSHIKHPNVLRLLGVCIHDSAFIMMEYTEGGDLNQFLQSYSEIVTTSSSQTQITSSELVYIASQIASGMQYLASLKFVHRDLATRNCFITTNNFIKVGDVGVNTSLYQSSYYRIRGNRMMPIRWMATECFSGKFSEKSDVWAFGVTMWEMFTLAKQLPYRHLSDEEVIHNSLKREYRQFPVKPVACPQPVYDVMEKCWAVDMRHRLTFQKLIDWLKI</sequence>
<name>A0AA35QTY5_GEOBA</name>
<dbReference type="PROSITE" id="PS00109">
    <property type="entry name" value="PROTEIN_KINASE_TYR"/>
    <property type="match status" value="1"/>
</dbReference>
<evidence type="ECO:0000259" key="2">
    <source>
        <dbReference type="PROSITE" id="PS50011"/>
    </source>
</evidence>
<dbReference type="PANTHER" id="PTHR24416">
    <property type="entry name" value="TYROSINE-PROTEIN KINASE RECEPTOR"/>
    <property type="match status" value="1"/>
</dbReference>
<protein>
    <submittedName>
        <fullName evidence="3">Class II receptor tyrosine kinase</fullName>
    </submittedName>
</protein>
<dbReference type="GO" id="GO:0005524">
    <property type="term" value="F:ATP binding"/>
    <property type="evidence" value="ECO:0007669"/>
    <property type="project" value="InterPro"/>
</dbReference>
<dbReference type="AlphaFoldDB" id="A0AA35QTY5"/>
<organism evidence="3 4">
    <name type="scientific">Geodia barretti</name>
    <name type="common">Barrett's horny sponge</name>
    <dbReference type="NCBI Taxonomy" id="519541"/>
    <lineage>
        <taxon>Eukaryota</taxon>
        <taxon>Metazoa</taxon>
        <taxon>Porifera</taxon>
        <taxon>Demospongiae</taxon>
        <taxon>Heteroscleromorpha</taxon>
        <taxon>Tetractinellida</taxon>
        <taxon>Astrophorina</taxon>
        <taxon>Geodiidae</taxon>
        <taxon>Geodia</taxon>
    </lineage>
</organism>
<dbReference type="FunFam" id="1.10.510.10:FF:000667">
    <property type="entry name" value="Tyrosine-protein kinase receptor"/>
    <property type="match status" value="1"/>
</dbReference>
<dbReference type="Proteomes" id="UP001174909">
    <property type="component" value="Unassembled WGS sequence"/>
</dbReference>
<dbReference type="GO" id="GO:0051897">
    <property type="term" value="P:positive regulation of phosphatidylinositol 3-kinase/protein kinase B signal transduction"/>
    <property type="evidence" value="ECO:0007669"/>
    <property type="project" value="TreeGrafter"/>
</dbReference>
<gene>
    <name evidence="3" type="ORF">GBAR_LOCUS590</name>
</gene>
<dbReference type="PROSITE" id="PS50011">
    <property type="entry name" value="PROTEIN_KINASE_DOM"/>
    <property type="match status" value="1"/>
</dbReference>
<feature type="domain" description="Protein kinase" evidence="2">
    <location>
        <begin position="249"/>
        <end position="531"/>
    </location>
</feature>
<keyword evidence="3" id="KW-0418">Kinase</keyword>
<dbReference type="InterPro" id="IPR050122">
    <property type="entry name" value="RTK"/>
</dbReference>